<evidence type="ECO:0000256" key="4">
    <source>
        <dbReference type="ARBA" id="ARBA00023136"/>
    </source>
</evidence>
<dbReference type="GO" id="GO:0032977">
    <property type="term" value="F:membrane insertase activity"/>
    <property type="evidence" value="ECO:0007669"/>
    <property type="project" value="InterPro"/>
</dbReference>
<proteinExistence type="inferred from homology"/>
<comment type="subcellular location">
    <subcellularLocation>
        <location evidence="1 5">Membrane</location>
        <topology evidence="1 5">Multi-pass membrane protein</topology>
    </subcellularLocation>
</comment>
<evidence type="ECO:0000256" key="6">
    <source>
        <dbReference type="SAM" id="Phobius"/>
    </source>
</evidence>
<evidence type="ECO:0000313" key="8">
    <source>
        <dbReference type="EMBL" id="HHH13265.1"/>
    </source>
</evidence>
<keyword evidence="4 6" id="KW-0472">Membrane</keyword>
<dbReference type="PANTHER" id="PTHR12428:SF65">
    <property type="entry name" value="CYTOCHROME C OXIDASE ASSEMBLY PROTEIN COX18, MITOCHONDRIAL"/>
    <property type="match status" value="1"/>
</dbReference>
<feature type="transmembrane region" description="Helical" evidence="6">
    <location>
        <begin position="27"/>
        <end position="50"/>
    </location>
</feature>
<evidence type="ECO:0000256" key="2">
    <source>
        <dbReference type="ARBA" id="ARBA00022692"/>
    </source>
</evidence>
<dbReference type="PANTHER" id="PTHR12428">
    <property type="entry name" value="OXA1"/>
    <property type="match status" value="1"/>
</dbReference>
<dbReference type="Pfam" id="PF02096">
    <property type="entry name" value="60KD_IMP"/>
    <property type="match status" value="1"/>
</dbReference>
<evidence type="ECO:0000256" key="5">
    <source>
        <dbReference type="RuleBase" id="RU003945"/>
    </source>
</evidence>
<sequence length="73" mass="8404">VIMGVTMFVQQKLNPAPPDPMQEKMMMALPFVFTVMFAFFPSGLVLYWTVNNILSIAQQWVITRRIEAQAKKL</sequence>
<name>A0A7C5N6U8_9GAMM</name>
<dbReference type="InterPro" id="IPR028055">
    <property type="entry name" value="YidC/Oxa/ALB_C"/>
</dbReference>
<keyword evidence="3 6" id="KW-1133">Transmembrane helix</keyword>
<evidence type="ECO:0000259" key="7">
    <source>
        <dbReference type="Pfam" id="PF02096"/>
    </source>
</evidence>
<feature type="non-terminal residue" evidence="8">
    <location>
        <position position="1"/>
    </location>
</feature>
<gene>
    <name evidence="8" type="ORF">ENJ98_03430</name>
</gene>
<dbReference type="AlphaFoldDB" id="A0A7C5N6U8"/>
<evidence type="ECO:0000256" key="3">
    <source>
        <dbReference type="ARBA" id="ARBA00022989"/>
    </source>
</evidence>
<evidence type="ECO:0000256" key="1">
    <source>
        <dbReference type="ARBA" id="ARBA00004141"/>
    </source>
</evidence>
<keyword evidence="2 5" id="KW-0812">Transmembrane</keyword>
<accession>A0A7C5N6U8</accession>
<dbReference type="EMBL" id="DROM01000211">
    <property type="protein sequence ID" value="HHH13265.1"/>
    <property type="molecule type" value="Genomic_DNA"/>
</dbReference>
<dbReference type="InterPro" id="IPR001708">
    <property type="entry name" value="YidC/ALB3/OXA1/COX18"/>
</dbReference>
<comment type="similarity">
    <text evidence="5">Belongs to the OXA1/ALB3/YidC family.</text>
</comment>
<reference evidence="8" key="1">
    <citation type="journal article" date="2020" name="mSystems">
        <title>Genome- and Community-Level Interaction Insights into Carbon Utilization and Element Cycling Functions of Hydrothermarchaeota in Hydrothermal Sediment.</title>
        <authorList>
            <person name="Zhou Z."/>
            <person name="Liu Y."/>
            <person name="Xu W."/>
            <person name="Pan J."/>
            <person name="Luo Z.H."/>
            <person name="Li M."/>
        </authorList>
    </citation>
    <scope>NUCLEOTIDE SEQUENCE [LARGE SCALE GENOMIC DNA]</scope>
    <source>
        <strain evidence="8">HyVt-535</strain>
    </source>
</reference>
<dbReference type="GO" id="GO:0051205">
    <property type="term" value="P:protein insertion into membrane"/>
    <property type="evidence" value="ECO:0007669"/>
    <property type="project" value="TreeGrafter"/>
</dbReference>
<feature type="domain" description="Membrane insertase YidC/Oxa/ALB C-terminal" evidence="7">
    <location>
        <begin position="1"/>
        <end position="64"/>
    </location>
</feature>
<protein>
    <submittedName>
        <fullName evidence="8">Membrane protein insertase YidC</fullName>
    </submittedName>
</protein>
<organism evidence="8">
    <name type="scientific">Thiolapillus brandeum</name>
    <dbReference type="NCBI Taxonomy" id="1076588"/>
    <lineage>
        <taxon>Bacteria</taxon>
        <taxon>Pseudomonadati</taxon>
        <taxon>Pseudomonadota</taxon>
        <taxon>Gammaproteobacteria</taxon>
        <taxon>Chromatiales</taxon>
        <taxon>Sedimenticolaceae</taxon>
        <taxon>Thiolapillus</taxon>
    </lineage>
</organism>
<comment type="caution">
    <text evidence="8">The sequence shown here is derived from an EMBL/GenBank/DDBJ whole genome shotgun (WGS) entry which is preliminary data.</text>
</comment>
<dbReference type="GO" id="GO:0005886">
    <property type="term" value="C:plasma membrane"/>
    <property type="evidence" value="ECO:0007669"/>
    <property type="project" value="TreeGrafter"/>
</dbReference>
<dbReference type="Proteomes" id="UP000886100">
    <property type="component" value="Unassembled WGS sequence"/>
</dbReference>